<dbReference type="Proteomes" id="UP000595278">
    <property type="component" value="Chromosome"/>
</dbReference>
<evidence type="ECO:0000256" key="3">
    <source>
        <dbReference type="ARBA" id="ARBA00022801"/>
    </source>
</evidence>
<sequence>MRKIRALEGDEQASLVKWFRLQYRPIAYCLFSIPNGSVLAGDRIKRAKQMARLKSEGFVNGVSDLFLMQPNSKYHGLFIEMKKASGGKVSDDQKEFLRKATEQGYQAVVCKGFEQAKHTIIEYLKG</sequence>
<feature type="domain" description="VRR-NUC" evidence="4">
    <location>
        <begin position="6"/>
        <end position="114"/>
    </location>
</feature>
<evidence type="ECO:0000313" key="6">
    <source>
        <dbReference type="Proteomes" id="UP000595278"/>
    </source>
</evidence>
<dbReference type="GO" id="GO:0004518">
    <property type="term" value="F:nuclease activity"/>
    <property type="evidence" value="ECO:0007669"/>
    <property type="project" value="UniProtKB-KW"/>
</dbReference>
<dbReference type="RefSeq" id="WP_201095420.1">
    <property type="nucleotide sequence ID" value="NZ_CP067393.1"/>
</dbReference>
<dbReference type="Gene3D" id="3.40.1350.10">
    <property type="match status" value="1"/>
</dbReference>
<dbReference type="AlphaFoldDB" id="A0A974NHG1"/>
<evidence type="ECO:0000256" key="1">
    <source>
        <dbReference type="ARBA" id="ARBA00001946"/>
    </source>
</evidence>
<dbReference type="InterPro" id="IPR014883">
    <property type="entry name" value="VRR_NUC"/>
</dbReference>
<keyword evidence="2" id="KW-0540">Nuclease</keyword>
<name>A0A974NHG1_9GAMM</name>
<gene>
    <name evidence="5" type="ORF">JHT90_06685</name>
</gene>
<keyword evidence="6" id="KW-1185">Reference proteome</keyword>
<protein>
    <submittedName>
        <fullName evidence="5">VRR-NUC domain-containing protein</fullName>
    </submittedName>
</protein>
<dbReference type="GO" id="GO:0016788">
    <property type="term" value="F:hydrolase activity, acting on ester bonds"/>
    <property type="evidence" value="ECO:0007669"/>
    <property type="project" value="InterPro"/>
</dbReference>
<proteinExistence type="predicted"/>
<organism evidence="5 6">
    <name type="scientific">Entomomonas asaccharolytica</name>
    <dbReference type="NCBI Taxonomy" id="2785331"/>
    <lineage>
        <taxon>Bacteria</taxon>
        <taxon>Pseudomonadati</taxon>
        <taxon>Pseudomonadota</taxon>
        <taxon>Gammaproteobacteria</taxon>
        <taxon>Pseudomonadales</taxon>
        <taxon>Pseudomonadaceae</taxon>
        <taxon>Entomomonas</taxon>
    </lineage>
</organism>
<dbReference type="InterPro" id="IPR011856">
    <property type="entry name" value="tRNA_endonuc-like_dom_sf"/>
</dbReference>
<dbReference type="Pfam" id="PF08774">
    <property type="entry name" value="VRR_NUC"/>
    <property type="match status" value="1"/>
</dbReference>
<evidence type="ECO:0000259" key="4">
    <source>
        <dbReference type="SMART" id="SM00990"/>
    </source>
</evidence>
<dbReference type="GO" id="GO:0003676">
    <property type="term" value="F:nucleic acid binding"/>
    <property type="evidence" value="ECO:0007669"/>
    <property type="project" value="InterPro"/>
</dbReference>
<dbReference type="EMBL" id="CP067393">
    <property type="protein sequence ID" value="QQP86925.1"/>
    <property type="molecule type" value="Genomic_DNA"/>
</dbReference>
<dbReference type="KEGG" id="eaz:JHT90_06685"/>
<accession>A0A974NHG1</accession>
<reference evidence="5 6" key="1">
    <citation type="submission" date="2021-01" db="EMBL/GenBank/DDBJ databases">
        <title>Entomomonas sp. F2A isolated from a house cricket (Acheta domesticus).</title>
        <authorList>
            <person name="Spergser J."/>
            <person name="Busse H.-J."/>
        </authorList>
    </citation>
    <scope>NUCLEOTIDE SEQUENCE [LARGE SCALE GENOMIC DNA]</scope>
    <source>
        <strain evidence="5 6">F2A</strain>
    </source>
</reference>
<comment type="cofactor">
    <cofactor evidence="1">
        <name>Mg(2+)</name>
        <dbReference type="ChEBI" id="CHEBI:18420"/>
    </cofactor>
</comment>
<evidence type="ECO:0000256" key="2">
    <source>
        <dbReference type="ARBA" id="ARBA00022722"/>
    </source>
</evidence>
<evidence type="ECO:0000313" key="5">
    <source>
        <dbReference type="EMBL" id="QQP86925.1"/>
    </source>
</evidence>
<keyword evidence="3" id="KW-0378">Hydrolase</keyword>
<dbReference type="SMART" id="SM00990">
    <property type="entry name" value="VRR_NUC"/>
    <property type="match status" value="1"/>
</dbReference>